<dbReference type="InterPro" id="IPR045889">
    <property type="entry name" value="MES/HNL"/>
</dbReference>
<reference evidence="2 3" key="1">
    <citation type="journal article" date="2014" name="Science">
        <title>Plant genetics. Early allopolyploid evolution in the post-Neolithic Brassica napus oilseed genome.</title>
        <authorList>
            <person name="Chalhoub B."/>
            <person name="Denoeud F."/>
            <person name="Liu S."/>
            <person name="Parkin I.A."/>
            <person name="Tang H."/>
            <person name="Wang X."/>
            <person name="Chiquet J."/>
            <person name="Belcram H."/>
            <person name="Tong C."/>
            <person name="Samans B."/>
            <person name="Correa M."/>
            <person name="Da Silva C."/>
            <person name="Just J."/>
            <person name="Falentin C."/>
            <person name="Koh C.S."/>
            <person name="Le Clainche I."/>
            <person name="Bernard M."/>
            <person name="Bento P."/>
            <person name="Noel B."/>
            <person name="Labadie K."/>
            <person name="Alberti A."/>
            <person name="Charles M."/>
            <person name="Arnaud D."/>
            <person name="Guo H."/>
            <person name="Daviaud C."/>
            <person name="Alamery S."/>
            <person name="Jabbari K."/>
            <person name="Zhao M."/>
            <person name="Edger P.P."/>
            <person name="Chelaifa H."/>
            <person name="Tack D."/>
            <person name="Lassalle G."/>
            <person name="Mestiri I."/>
            <person name="Schnel N."/>
            <person name="Le Paslier M.C."/>
            <person name="Fan G."/>
            <person name="Renault V."/>
            <person name="Bayer P.E."/>
            <person name="Golicz A.A."/>
            <person name="Manoli S."/>
            <person name="Lee T.H."/>
            <person name="Thi V.H."/>
            <person name="Chalabi S."/>
            <person name="Hu Q."/>
            <person name="Fan C."/>
            <person name="Tollenaere R."/>
            <person name="Lu Y."/>
            <person name="Battail C."/>
            <person name="Shen J."/>
            <person name="Sidebottom C.H."/>
            <person name="Wang X."/>
            <person name="Canaguier A."/>
            <person name="Chauveau A."/>
            <person name="Berard A."/>
            <person name="Deniot G."/>
            <person name="Guan M."/>
            <person name="Liu Z."/>
            <person name="Sun F."/>
            <person name="Lim Y.P."/>
            <person name="Lyons E."/>
            <person name="Town C.D."/>
            <person name="Bancroft I."/>
            <person name="Wang X."/>
            <person name="Meng J."/>
            <person name="Ma J."/>
            <person name="Pires J.C."/>
            <person name="King G.J."/>
            <person name="Brunel D."/>
            <person name="Delourme R."/>
            <person name="Renard M."/>
            <person name="Aury J.M."/>
            <person name="Adams K.L."/>
            <person name="Batley J."/>
            <person name="Snowdon R.J."/>
            <person name="Tost J."/>
            <person name="Edwards D."/>
            <person name="Zhou Y."/>
            <person name="Hua W."/>
            <person name="Sharpe A.G."/>
            <person name="Paterson A.H."/>
            <person name="Guan C."/>
            <person name="Wincker P."/>
        </authorList>
    </citation>
    <scope>NUCLEOTIDE SEQUENCE [LARGE SCALE GENOMIC DNA]</scope>
    <source>
        <strain evidence="3">cv. Darmor-bzh</strain>
    </source>
</reference>
<dbReference type="Pfam" id="PF00561">
    <property type="entry name" value="Abhydrolase_1"/>
    <property type="match status" value="1"/>
</dbReference>
<evidence type="ECO:0000313" key="3">
    <source>
        <dbReference type="Proteomes" id="UP000028999"/>
    </source>
</evidence>
<dbReference type="EMBL" id="LK033762">
    <property type="protein sequence ID" value="CDY59432.1"/>
    <property type="molecule type" value="Genomic_DNA"/>
</dbReference>
<name>A0A078J5B3_BRANA</name>
<dbReference type="GO" id="GO:0080032">
    <property type="term" value="F:methyl jasmonate esterase activity"/>
    <property type="evidence" value="ECO:0000318"/>
    <property type="project" value="GO_Central"/>
</dbReference>
<dbReference type="Gene3D" id="3.40.50.1820">
    <property type="entry name" value="alpha/beta hydrolase"/>
    <property type="match status" value="1"/>
</dbReference>
<evidence type="ECO:0000313" key="2">
    <source>
        <dbReference type="EMBL" id="CDY59432.1"/>
    </source>
</evidence>
<dbReference type="Proteomes" id="UP000028999">
    <property type="component" value="Unassembled WGS sequence"/>
</dbReference>
<dbReference type="SUPFAM" id="SSF53474">
    <property type="entry name" value="alpha/beta-Hydrolases"/>
    <property type="match status" value="1"/>
</dbReference>
<dbReference type="GO" id="GO:0009694">
    <property type="term" value="P:jasmonic acid metabolic process"/>
    <property type="evidence" value="ECO:0000318"/>
    <property type="project" value="GO_Central"/>
</dbReference>
<sequence length="414" mass="46994">MVILQLLLSTTVNQIGVLKSGSQIRRCFSPPTSCFDVYSKSHCIINVSLLSTTFCIESQEVYKREKKKHRGAFMQINGSPSWQLQAMVCSSLTPQLRRWFLQLLLSTTVNQIGVLKSGSQIRRCFSPPTSRFDIYSKSHCICNVSLLSTTFCIESQEVYRREKKKHRSFYANKWFPFLAVTSNDLSKIQFSYIFLNTKSDQRQARTNVVTCSEGTETKRFVLVHGGGVVGVWCWYKTITLLEKHGFQVDAVDLTGSGVSSIDTNNVTIFAHYSKPLFHFFESLKPTEKVIWVGHDFGGACIVCLMRWRCFLLKSLKLILDLFNQKLGSNDLMQQAQIFLYANGKKNPPTAADFDGSLLKKFIFNQSPPKDIALASVYIRPIPFAPVGEKLHVFYIKTMEDYAVSVPLQEAMNTN</sequence>
<dbReference type="PaxDb" id="3708-A0A078J5B3"/>
<dbReference type="STRING" id="3708.A0A078J5B3"/>
<accession>A0A078J5B3</accession>
<dbReference type="AlphaFoldDB" id="A0A078J5B3"/>
<dbReference type="GO" id="GO:0009696">
    <property type="term" value="P:salicylic acid metabolic process"/>
    <property type="evidence" value="ECO:0000318"/>
    <property type="project" value="GO_Central"/>
</dbReference>
<dbReference type="Gramene" id="CDY59432">
    <property type="protein sequence ID" value="CDY59432"/>
    <property type="gene ID" value="GSBRNA2T00026075001"/>
</dbReference>
<dbReference type="OMA" id="YSKSHCI"/>
<dbReference type="GO" id="GO:0080031">
    <property type="term" value="F:methyl salicylate esterase activity"/>
    <property type="evidence" value="ECO:0000318"/>
    <property type="project" value="GO_Central"/>
</dbReference>
<dbReference type="PANTHER" id="PTHR10992">
    <property type="entry name" value="METHYLESTERASE FAMILY MEMBER"/>
    <property type="match status" value="1"/>
</dbReference>
<dbReference type="GO" id="GO:0080030">
    <property type="term" value="F:methyl indole-3-acetate esterase activity"/>
    <property type="evidence" value="ECO:0000318"/>
    <property type="project" value="GO_Central"/>
</dbReference>
<feature type="domain" description="AB hydrolase-1" evidence="1">
    <location>
        <begin position="219"/>
        <end position="302"/>
    </location>
</feature>
<gene>
    <name evidence="2" type="primary">BnaCnng34870D</name>
    <name evidence="2" type="ORF">GSBRNA2T00026075001</name>
</gene>
<protein>
    <submittedName>
        <fullName evidence="2">BnaCnng34870D protein</fullName>
    </submittedName>
</protein>
<keyword evidence="3" id="KW-1185">Reference proteome</keyword>
<proteinExistence type="predicted"/>
<evidence type="ECO:0000259" key="1">
    <source>
        <dbReference type="Pfam" id="PF00561"/>
    </source>
</evidence>
<organism evidence="2 3">
    <name type="scientific">Brassica napus</name>
    <name type="common">Rape</name>
    <dbReference type="NCBI Taxonomy" id="3708"/>
    <lineage>
        <taxon>Eukaryota</taxon>
        <taxon>Viridiplantae</taxon>
        <taxon>Streptophyta</taxon>
        <taxon>Embryophyta</taxon>
        <taxon>Tracheophyta</taxon>
        <taxon>Spermatophyta</taxon>
        <taxon>Magnoliopsida</taxon>
        <taxon>eudicotyledons</taxon>
        <taxon>Gunneridae</taxon>
        <taxon>Pentapetalae</taxon>
        <taxon>rosids</taxon>
        <taxon>malvids</taxon>
        <taxon>Brassicales</taxon>
        <taxon>Brassicaceae</taxon>
        <taxon>Brassiceae</taxon>
        <taxon>Brassica</taxon>
    </lineage>
</organism>
<dbReference type="PANTHER" id="PTHR10992:SF1019">
    <property type="entry name" value="METHYLESTERASE 13, CHLOROPLASTIC-RELATED"/>
    <property type="match status" value="1"/>
</dbReference>
<dbReference type="InterPro" id="IPR000073">
    <property type="entry name" value="AB_hydrolase_1"/>
</dbReference>
<dbReference type="InterPro" id="IPR029058">
    <property type="entry name" value="AB_hydrolase_fold"/>
</dbReference>